<dbReference type="EMBL" id="QZWG01000011">
    <property type="protein sequence ID" value="RZB82336.1"/>
    <property type="molecule type" value="Genomic_DNA"/>
</dbReference>
<gene>
    <name evidence="5" type="ORF">D0Y65_031479</name>
</gene>
<evidence type="ECO:0000313" key="6">
    <source>
        <dbReference type="Proteomes" id="UP000289340"/>
    </source>
</evidence>
<dbReference type="PROSITE" id="PS50088">
    <property type="entry name" value="ANK_REPEAT"/>
    <property type="match status" value="1"/>
</dbReference>
<comment type="subcellular location">
    <subcellularLocation>
        <location evidence="1">Cell membrane</location>
        <topology evidence="1">Peripheral membrane protein</topology>
        <orientation evidence="1">Cytoplasmic side</orientation>
    </subcellularLocation>
</comment>
<feature type="repeat" description="ANK" evidence="2">
    <location>
        <begin position="127"/>
        <end position="149"/>
    </location>
</feature>
<evidence type="ECO:0000256" key="3">
    <source>
        <dbReference type="SAM" id="Phobius"/>
    </source>
</evidence>
<dbReference type="Gene3D" id="1.25.40.20">
    <property type="entry name" value="Ankyrin repeat-containing domain"/>
    <property type="match status" value="3"/>
</dbReference>
<dbReference type="InterPro" id="IPR036770">
    <property type="entry name" value="Ankyrin_rpt-contain_sf"/>
</dbReference>
<comment type="caution">
    <text evidence="5">The sequence shown here is derived from an EMBL/GenBank/DDBJ whole genome shotgun (WGS) entry which is preliminary data.</text>
</comment>
<evidence type="ECO:0000259" key="4">
    <source>
        <dbReference type="Pfam" id="PF13962"/>
    </source>
</evidence>
<feature type="transmembrane region" description="Helical" evidence="3">
    <location>
        <begin position="784"/>
        <end position="809"/>
    </location>
</feature>
<dbReference type="Pfam" id="PF12796">
    <property type="entry name" value="Ank_2"/>
    <property type="match status" value="1"/>
</dbReference>
<organism evidence="5 6">
    <name type="scientific">Glycine soja</name>
    <name type="common">Wild soybean</name>
    <dbReference type="NCBI Taxonomy" id="3848"/>
    <lineage>
        <taxon>Eukaryota</taxon>
        <taxon>Viridiplantae</taxon>
        <taxon>Streptophyta</taxon>
        <taxon>Embryophyta</taxon>
        <taxon>Tracheophyta</taxon>
        <taxon>Spermatophyta</taxon>
        <taxon>Magnoliopsida</taxon>
        <taxon>eudicotyledons</taxon>
        <taxon>Gunneridae</taxon>
        <taxon>Pentapetalae</taxon>
        <taxon>rosids</taxon>
        <taxon>fabids</taxon>
        <taxon>Fabales</taxon>
        <taxon>Fabaceae</taxon>
        <taxon>Papilionoideae</taxon>
        <taxon>50 kb inversion clade</taxon>
        <taxon>NPAAA clade</taxon>
        <taxon>indigoferoid/millettioid clade</taxon>
        <taxon>Phaseoleae</taxon>
        <taxon>Glycine</taxon>
        <taxon>Glycine subgen. Soja</taxon>
    </lineage>
</organism>
<protein>
    <recommendedName>
        <fullName evidence="4">PGG domain-containing protein</fullName>
    </recommendedName>
</protein>
<keyword evidence="3" id="KW-0812">Transmembrane</keyword>
<dbReference type="AlphaFoldDB" id="A0A445I8H8"/>
<dbReference type="Proteomes" id="UP000289340">
    <property type="component" value="Chromosome 11"/>
</dbReference>
<dbReference type="InterPro" id="IPR026961">
    <property type="entry name" value="PGG_dom"/>
</dbReference>
<name>A0A445I8H8_GLYSO</name>
<keyword evidence="6" id="KW-1185">Reference proteome</keyword>
<reference evidence="5 6" key="1">
    <citation type="submission" date="2018-09" db="EMBL/GenBank/DDBJ databases">
        <title>A high-quality reference genome of wild soybean provides a powerful tool to mine soybean genomes.</title>
        <authorList>
            <person name="Xie M."/>
            <person name="Chung C.Y.L."/>
            <person name="Li M.-W."/>
            <person name="Wong F.-L."/>
            <person name="Chan T.-F."/>
            <person name="Lam H.-M."/>
        </authorList>
    </citation>
    <scope>NUCLEOTIDE SEQUENCE [LARGE SCALE GENOMIC DNA]</scope>
    <source>
        <strain evidence="6">cv. W05</strain>
        <tissue evidence="5">Hypocotyl of etiolated seedlings</tissue>
    </source>
</reference>
<dbReference type="PROSITE" id="PS50297">
    <property type="entry name" value="ANK_REP_REGION"/>
    <property type="match status" value="1"/>
</dbReference>
<keyword evidence="3" id="KW-0472">Membrane</keyword>
<dbReference type="PANTHER" id="PTHR24177:SF103">
    <property type="entry name" value="PGG DOMAIN-CONTAINING PROTEIN"/>
    <property type="match status" value="1"/>
</dbReference>
<dbReference type="GO" id="GO:0005886">
    <property type="term" value="C:plasma membrane"/>
    <property type="evidence" value="ECO:0007669"/>
    <property type="project" value="UniProtKB-SubCell"/>
</dbReference>
<dbReference type="InterPro" id="IPR002110">
    <property type="entry name" value="Ankyrin_rpt"/>
</dbReference>
<evidence type="ECO:0000256" key="1">
    <source>
        <dbReference type="ARBA" id="ARBA00004413"/>
    </source>
</evidence>
<dbReference type="SMART" id="SM00248">
    <property type="entry name" value="ANK"/>
    <property type="match status" value="6"/>
</dbReference>
<accession>A0A445I8H8</accession>
<keyword evidence="3" id="KW-1133">Transmembrane helix</keyword>
<feature type="transmembrane region" description="Helical" evidence="3">
    <location>
        <begin position="821"/>
        <end position="841"/>
    </location>
</feature>
<dbReference type="PANTHER" id="PTHR24177">
    <property type="entry name" value="CASKIN"/>
    <property type="match status" value="1"/>
</dbReference>
<evidence type="ECO:0000313" key="5">
    <source>
        <dbReference type="EMBL" id="RZB82336.1"/>
    </source>
</evidence>
<sequence>MVSVNKACKESMNVKQGQFAVSRSKKESDCGGVPSLAWKGESLPLSSSKLASFEVAVVVVPMVLPLLALGGDGEVMANTGEQVDRVSEDIENASKRLFKLCMKGEWGKVVETYNKDKKVHTAKITRTGDTALHIAVIDGQYDVVRQLVRLIPEEALRIQNERKNTALHLAASMGSVGMCECIASSEPSLLNMRNLDGETPLFLAALHGRKHVFLCLHHRSNNTHTKDPNYYSNCRRNDGDTILHSAIAGDYFDLAFQIIDLYGDLVNSVNEDGLTPLHLLANKPSVFKSGGRLGRFEALVYYAIIVNELKVAPSCQQQCPTTDKEKNSYPKNYQTCMEFLRMTKIFTLVVIKPFTQFLQKKLPPKDQTVTEGVDLEASKKVATNNGAVTEASGSETSDRSRPLYPTNYNSCVDLFKFVFVVMSVIFGAGSANINKIRRKKEKHVWSAQIMDELLKRASMYEYDDDGNKPLQNLGDKDQQTDPYSFDGGGNVTLADITEEQQHLTIKGEPKQQKIGGKKDENPLGSSLNLYCCHCTSKKDEKNEKISTKEKKVLETPILIAAKNGVTEMVAKIMDSFPVAVHDMDAKKKNIVLLAVENRQTYLYNFLLSKKNLKESNIFEKVDNEGNSALHLAAKLGDYKPWLIPGEALQMHWEIKWYLFVKGSMQPHFFSHYNNENKTPRDIFSETHKDLVRSGGEWLKKTAESCSLVAALIAAVAFSTSTNVPGDFKDDTGSPTLEERPEFKAFAIASLIALCCSVTSLVLFLSILTSRYQERDFGKNLPRKLILGLTSLFMSITSMMVCFCAGHFFVLKDKLKSVAFPVYAVTCLPVTLFALAQFPLYIDLTWATFKKVPQRGYKTSLT</sequence>
<evidence type="ECO:0000256" key="2">
    <source>
        <dbReference type="PROSITE-ProRule" id="PRU00023"/>
    </source>
</evidence>
<dbReference type="FunFam" id="1.25.40.20:FF:000545">
    <property type="entry name" value="Serine/threonine-protein phosphatase 6 regulatory ankyrin repeat subunit A"/>
    <property type="match status" value="1"/>
</dbReference>
<dbReference type="Pfam" id="PF13962">
    <property type="entry name" value="PGG"/>
    <property type="match status" value="1"/>
</dbReference>
<keyword evidence="2" id="KW-0040">ANK repeat</keyword>
<feature type="domain" description="PGG" evidence="4">
    <location>
        <begin position="696"/>
        <end position="808"/>
    </location>
</feature>
<feature type="transmembrane region" description="Helical" evidence="3">
    <location>
        <begin position="744"/>
        <end position="764"/>
    </location>
</feature>
<proteinExistence type="predicted"/>
<dbReference type="SUPFAM" id="SSF48403">
    <property type="entry name" value="Ankyrin repeat"/>
    <property type="match status" value="2"/>
</dbReference>